<proteinExistence type="predicted"/>
<protein>
    <submittedName>
        <fullName evidence="2">Uncharacterized protein</fullName>
    </submittedName>
</protein>
<evidence type="ECO:0000256" key="1">
    <source>
        <dbReference type="SAM" id="MobiDB-lite"/>
    </source>
</evidence>
<feature type="compositionally biased region" description="Basic and acidic residues" evidence="1">
    <location>
        <begin position="289"/>
        <end position="306"/>
    </location>
</feature>
<dbReference type="EMBL" id="GILB01009296">
    <property type="protein sequence ID" value="NUU89629.1"/>
    <property type="molecule type" value="Transcribed_RNA"/>
</dbReference>
<feature type="region of interest" description="Disordered" evidence="1">
    <location>
        <begin position="143"/>
        <end position="165"/>
    </location>
</feature>
<feature type="region of interest" description="Disordered" evidence="1">
    <location>
        <begin position="200"/>
        <end position="230"/>
    </location>
</feature>
<organism evidence="2">
    <name type="scientific">Populus davidiana</name>
    <dbReference type="NCBI Taxonomy" id="266767"/>
    <lineage>
        <taxon>Eukaryota</taxon>
        <taxon>Viridiplantae</taxon>
        <taxon>Streptophyta</taxon>
        <taxon>Embryophyta</taxon>
        <taxon>Tracheophyta</taxon>
        <taxon>Spermatophyta</taxon>
        <taxon>Magnoliopsida</taxon>
        <taxon>eudicotyledons</taxon>
        <taxon>Gunneridae</taxon>
        <taxon>Pentapetalae</taxon>
        <taxon>rosids</taxon>
        <taxon>fabids</taxon>
        <taxon>Malpighiales</taxon>
        <taxon>Salicaceae</taxon>
        <taxon>Saliceae</taxon>
        <taxon>Populus</taxon>
    </lineage>
</organism>
<feature type="compositionally biased region" description="Basic and acidic residues" evidence="1">
    <location>
        <begin position="260"/>
        <end position="277"/>
    </location>
</feature>
<feature type="region of interest" description="Disordered" evidence="1">
    <location>
        <begin position="250"/>
        <end position="313"/>
    </location>
</feature>
<dbReference type="AlphaFoldDB" id="A0A6M2F266"/>
<evidence type="ECO:0000313" key="2">
    <source>
        <dbReference type="EMBL" id="NUU89629.1"/>
    </source>
</evidence>
<feature type="region of interest" description="Disordered" evidence="1">
    <location>
        <begin position="1"/>
        <end position="25"/>
    </location>
</feature>
<accession>A0A6M2F266</accession>
<name>A0A6M2F266_9ROSI</name>
<reference evidence="2" key="1">
    <citation type="submission" date="2020-03" db="EMBL/GenBank/DDBJ databases">
        <authorList>
            <person name="Zhang R."/>
        </authorList>
    </citation>
    <scope>NUCLEOTIDE SEQUENCE</scope>
</reference>
<sequence>MAGIGYSYRGYSSYDPPSSDDYGCSDDYGSKTGYVPDHVCRPVIIDANGRKRPVISYRVDQNADHYVTKTETYYQQHVHPPVEYEDDMVPRWSEENRVAENKFCLASADGRPQENKFRLASADGRPQKVEEFITKVQIEASRPKERAPWDASYRRPTPKPTGYDGYTNGYDERGGFSNKDLLKPGGNAHRNDNYDDYYRKQGSNMEPTMNTSGGWARPSHSTWAAPPSAPLSGATNDISAAVGLLREAAKPSFSTSPPSRYREPAHANTIDSKEAARRYGNFNYSSRPYARDDSYTPTIDSREAARKYSGSAV</sequence>
<feature type="compositionally biased region" description="Polar residues" evidence="1">
    <location>
        <begin position="201"/>
        <end position="213"/>
    </location>
</feature>